<keyword evidence="2" id="KW-1185">Reference proteome</keyword>
<comment type="caution">
    <text evidence="1">The sequence shown here is derived from an EMBL/GenBank/DDBJ whole genome shotgun (WGS) entry which is preliminary data.</text>
</comment>
<dbReference type="AlphaFoldDB" id="A0A392WB10"/>
<organism evidence="1 2">
    <name type="scientific">Trifolium medium</name>
    <dbReference type="NCBI Taxonomy" id="97028"/>
    <lineage>
        <taxon>Eukaryota</taxon>
        <taxon>Viridiplantae</taxon>
        <taxon>Streptophyta</taxon>
        <taxon>Embryophyta</taxon>
        <taxon>Tracheophyta</taxon>
        <taxon>Spermatophyta</taxon>
        <taxon>Magnoliopsida</taxon>
        <taxon>eudicotyledons</taxon>
        <taxon>Gunneridae</taxon>
        <taxon>Pentapetalae</taxon>
        <taxon>rosids</taxon>
        <taxon>fabids</taxon>
        <taxon>Fabales</taxon>
        <taxon>Fabaceae</taxon>
        <taxon>Papilionoideae</taxon>
        <taxon>50 kb inversion clade</taxon>
        <taxon>NPAAA clade</taxon>
        <taxon>Hologalegina</taxon>
        <taxon>IRL clade</taxon>
        <taxon>Trifolieae</taxon>
        <taxon>Trifolium</taxon>
    </lineage>
</organism>
<dbReference type="Proteomes" id="UP000265520">
    <property type="component" value="Unassembled WGS sequence"/>
</dbReference>
<evidence type="ECO:0000313" key="2">
    <source>
        <dbReference type="Proteomes" id="UP000265520"/>
    </source>
</evidence>
<evidence type="ECO:0000313" key="1">
    <source>
        <dbReference type="EMBL" id="MCI96015.1"/>
    </source>
</evidence>
<name>A0A392WB10_9FABA</name>
<protein>
    <submittedName>
        <fullName evidence="1">Uncharacterized protein</fullName>
    </submittedName>
</protein>
<feature type="non-terminal residue" evidence="1">
    <location>
        <position position="19"/>
    </location>
</feature>
<dbReference type="EMBL" id="LXQA011403469">
    <property type="protein sequence ID" value="MCI96015.1"/>
    <property type="molecule type" value="Genomic_DNA"/>
</dbReference>
<sequence length="19" mass="2218">MSAADLEKLKEQLEELLEK</sequence>
<accession>A0A392WB10</accession>
<reference evidence="1 2" key="1">
    <citation type="journal article" date="2018" name="Front. Plant Sci.">
        <title>Red Clover (Trifolium pratense) and Zigzag Clover (T. medium) - A Picture of Genomic Similarities and Differences.</title>
        <authorList>
            <person name="Dluhosova J."/>
            <person name="Istvanek J."/>
            <person name="Nedelnik J."/>
            <person name="Repkova J."/>
        </authorList>
    </citation>
    <scope>NUCLEOTIDE SEQUENCE [LARGE SCALE GENOMIC DNA]</scope>
    <source>
        <strain evidence="2">cv. 10/8</strain>
        <tissue evidence="1">Leaf</tissue>
    </source>
</reference>
<proteinExistence type="predicted"/>